<evidence type="ECO:0008006" key="2">
    <source>
        <dbReference type="Google" id="ProtNLM"/>
    </source>
</evidence>
<dbReference type="Gene3D" id="3.40.50.150">
    <property type="entry name" value="Vaccinia Virus protein VP39"/>
    <property type="match status" value="1"/>
</dbReference>
<proteinExistence type="predicted"/>
<dbReference type="EMBL" id="LAZR01008929">
    <property type="protein sequence ID" value="KKM75697.1"/>
    <property type="molecule type" value="Genomic_DNA"/>
</dbReference>
<evidence type="ECO:0000313" key="1">
    <source>
        <dbReference type="EMBL" id="KKM75697.1"/>
    </source>
</evidence>
<gene>
    <name evidence="1" type="ORF">LCGC14_1387650</name>
</gene>
<dbReference type="AlphaFoldDB" id="A0A0F9N2F7"/>
<dbReference type="SUPFAM" id="SSF53335">
    <property type="entry name" value="S-adenosyl-L-methionine-dependent methyltransferases"/>
    <property type="match status" value="1"/>
</dbReference>
<comment type="caution">
    <text evidence="1">The sequence shown here is derived from an EMBL/GenBank/DDBJ whole genome shotgun (WGS) entry which is preliminary data.</text>
</comment>
<name>A0A0F9N2F7_9ZZZZ</name>
<feature type="non-terminal residue" evidence="1">
    <location>
        <position position="1"/>
    </location>
</feature>
<dbReference type="InterPro" id="IPR029063">
    <property type="entry name" value="SAM-dependent_MTases_sf"/>
</dbReference>
<protein>
    <recommendedName>
        <fullName evidence="2">Methyltransferase type 11 domain-containing protein</fullName>
    </recommendedName>
</protein>
<organism evidence="1">
    <name type="scientific">marine sediment metagenome</name>
    <dbReference type="NCBI Taxonomy" id="412755"/>
    <lineage>
        <taxon>unclassified sequences</taxon>
        <taxon>metagenomes</taxon>
        <taxon>ecological metagenomes</taxon>
    </lineage>
</organism>
<sequence length="156" mass="17510">HREGVQSIVGIDTIPEAATAAQRDRPGVYKNYHIADICNLHPTLAADLKHSQFNTLICVSAMALGHVSPDAFAHAFNLITNGGWIAFNILQKAYKSPDDWGLYNFFSKIIKYGNLEVRIEHIYRHRLLMNGNPIENVAVIGKKWKNIPDKILSTCQ</sequence>
<accession>A0A0F9N2F7</accession>
<reference evidence="1" key="1">
    <citation type="journal article" date="2015" name="Nature">
        <title>Complex archaea that bridge the gap between prokaryotes and eukaryotes.</title>
        <authorList>
            <person name="Spang A."/>
            <person name="Saw J.H."/>
            <person name="Jorgensen S.L."/>
            <person name="Zaremba-Niedzwiedzka K."/>
            <person name="Martijn J."/>
            <person name="Lind A.E."/>
            <person name="van Eijk R."/>
            <person name="Schleper C."/>
            <person name="Guy L."/>
            <person name="Ettema T.J."/>
        </authorList>
    </citation>
    <scope>NUCLEOTIDE SEQUENCE</scope>
</reference>